<dbReference type="CDD" id="cd04301">
    <property type="entry name" value="NAT_SF"/>
    <property type="match status" value="1"/>
</dbReference>
<evidence type="ECO:0000313" key="7">
    <source>
        <dbReference type="EMBL" id="RNJ50820.1"/>
    </source>
</evidence>
<dbReference type="PANTHER" id="PTHR36449">
    <property type="entry name" value="ACETYLTRANSFERASE-RELATED"/>
    <property type="match status" value="1"/>
</dbReference>
<dbReference type="SUPFAM" id="SSF55729">
    <property type="entry name" value="Acyl-CoA N-acyltransferases (Nat)"/>
    <property type="match status" value="1"/>
</dbReference>
<dbReference type="Proteomes" id="UP000268623">
    <property type="component" value="Unassembled WGS sequence"/>
</dbReference>
<dbReference type="OrthoDB" id="9799147at2"/>
<dbReference type="InterPro" id="IPR000182">
    <property type="entry name" value="GNAT_dom"/>
</dbReference>
<feature type="domain" description="N-acetyltransferase" evidence="6">
    <location>
        <begin position="1"/>
        <end position="168"/>
    </location>
</feature>
<dbReference type="Gene3D" id="3.40.630.30">
    <property type="match status" value="1"/>
</dbReference>
<name>A0A3M9XV84_9HYPH</name>
<evidence type="ECO:0000256" key="3">
    <source>
        <dbReference type="ARBA" id="ARBA00022679"/>
    </source>
</evidence>
<organism evidence="7 8">
    <name type="scientific">Methylocystis hirsuta</name>
    <dbReference type="NCBI Taxonomy" id="369798"/>
    <lineage>
        <taxon>Bacteria</taxon>
        <taxon>Pseudomonadati</taxon>
        <taxon>Pseudomonadota</taxon>
        <taxon>Alphaproteobacteria</taxon>
        <taxon>Hyphomicrobiales</taxon>
        <taxon>Methylocystaceae</taxon>
        <taxon>Methylocystis</taxon>
    </lineage>
</organism>
<evidence type="ECO:0000256" key="2">
    <source>
        <dbReference type="ARBA" id="ARBA00022649"/>
    </source>
</evidence>
<comment type="catalytic activity">
    <reaction evidence="5">
        <text>glycyl-tRNA(Gly) + acetyl-CoA = N-acetylglycyl-tRNA(Gly) + CoA + H(+)</text>
        <dbReference type="Rhea" id="RHEA:81867"/>
        <dbReference type="Rhea" id="RHEA-COMP:9683"/>
        <dbReference type="Rhea" id="RHEA-COMP:19766"/>
        <dbReference type="ChEBI" id="CHEBI:15378"/>
        <dbReference type="ChEBI" id="CHEBI:57287"/>
        <dbReference type="ChEBI" id="CHEBI:57288"/>
        <dbReference type="ChEBI" id="CHEBI:78522"/>
        <dbReference type="ChEBI" id="CHEBI:232036"/>
    </reaction>
</comment>
<evidence type="ECO:0000313" key="8">
    <source>
        <dbReference type="Proteomes" id="UP000268623"/>
    </source>
</evidence>
<dbReference type="PANTHER" id="PTHR36449:SF1">
    <property type="entry name" value="ACETYLTRANSFERASE"/>
    <property type="match status" value="1"/>
</dbReference>
<dbReference type="PROSITE" id="PS51186">
    <property type="entry name" value="GNAT"/>
    <property type="match status" value="1"/>
</dbReference>
<accession>A0A3M9XV84</accession>
<keyword evidence="8" id="KW-1185">Reference proteome</keyword>
<dbReference type="AlphaFoldDB" id="A0A3M9XV84"/>
<reference evidence="7 8" key="1">
    <citation type="submission" date="2018-08" db="EMBL/GenBank/DDBJ databases">
        <title>Genome sequence of Methylocystis hirsuta CSC1, a methanotroph able to accumulate PHAs.</title>
        <authorList>
            <person name="Bordel S."/>
            <person name="Rodriguez E."/>
            <person name="Gancedo J."/>
            <person name="Munoz R."/>
        </authorList>
    </citation>
    <scope>NUCLEOTIDE SEQUENCE [LARGE SCALE GENOMIC DNA]</scope>
    <source>
        <strain evidence="7 8">CSC1</strain>
    </source>
</reference>
<evidence type="ECO:0000256" key="5">
    <source>
        <dbReference type="ARBA" id="ARBA00049880"/>
    </source>
</evidence>
<sequence length="175" mass="19164">MTEATPLFSPPALLRQAHDTASFDCGEPVLDDWLRNRAWDNLQVAASRTYVIRPAGSNQIVGYFALSMGQILAQDVKGSMRRNMPQQIPAVTLGRLAIDRAWQGKGLGRALLADVVRRALRAAAEVSARLVIVHAISPAAEAFYLHHGFTRLPGEVPTLALDLIKLQKLTNMSKI</sequence>
<gene>
    <name evidence="7" type="ORF">D1O30_15730</name>
</gene>
<dbReference type="Pfam" id="PF13508">
    <property type="entry name" value="Acetyltransf_7"/>
    <property type="match status" value="1"/>
</dbReference>
<keyword evidence="2" id="KW-1277">Toxin-antitoxin system</keyword>
<comment type="caution">
    <text evidence="7">The sequence shown here is derived from an EMBL/GenBank/DDBJ whole genome shotgun (WGS) entry which is preliminary data.</text>
</comment>
<proteinExistence type="predicted"/>
<evidence type="ECO:0000256" key="1">
    <source>
        <dbReference type="ARBA" id="ARBA00022491"/>
    </source>
</evidence>
<keyword evidence="3 7" id="KW-0808">Transferase</keyword>
<evidence type="ECO:0000259" key="6">
    <source>
        <dbReference type="PROSITE" id="PS51186"/>
    </source>
</evidence>
<protein>
    <submittedName>
        <fullName evidence="7">GNAT family N-acetyltransferase</fullName>
    </submittedName>
</protein>
<keyword evidence="1" id="KW-0678">Repressor</keyword>
<evidence type="ECO:0000256" key="4">
    <source>
        <dbReference type="ARBA" id="ARBA00023315"/>
    </source>
</evidence>
<dbReference type="InterPro" id="IPR016181">
    <property type="entry name" value="Acyl_CoA_acyltransferase"/>
</dbReference>
<keyword evidence="4" id="KW-0012">Acyltransferase</keyword>
<dbReference type="GO" id="GO:0016747">
    <property type="term" value="F:acyltransferase activity, transferring groups other than amino-acyl groups"/>
    <property type="evidence" value="ECO:0007669"/>
    <property type="project" value="InterPro"/>
</dbReference>
<dbReference type="EMBL" id="QWDD01000001">
    <property type="protein sequence ID" value="RNJ50820.1"/>
    <property type="molecule type" value="Genomic_DNA"/>
</dbReference>